<organism evidence="2 3">
    <name type="scientific">Bursaphelenchus okinawaensis</name>
    <dbReference type="NCBI Taxonomy" id="465554"/>
    <lineage>
        <taxon>Eukaryota</taxon>
        <taxon>Metazoa</taxon>
        <taxon>Ecdysozoa</taxon>
        <taxon>Nematoda</taxon>
        <taxon>Chromadorea</taxon>
        <taxon>Rhabditida</taxon>
        <taxon>Tylenchina</taxon>
        <taxon>Tylenchomorpha</taxon>
        <taxon>Aphelenchoidea</taxon>
        <taxon>Aphelenchoididae</taxon>
        <taxon>Bursaphelenchus</taxon>
    </lineage>
</organism>
<protein>
    <submittedName>
        <fullName evidence="2">Uncharacterized protein</fullName>
    </submittedName>
</protein>
<feature type="compositionally biased region" description="Polar residues" evidence="1">
    <location>
        <begin position="478"/>
        <end position="490"/>
    </location>
</feature>
<evidence type="ECO:0000313" key="2">
    <source>
        <dbReference type="EMBL" id="CAD5212461.1"/>
    </source>
</evidence>
<evidence type="ECO:0000256" key="1">
    <source>
        <dbReference type="SAM" id="MobiDB-lite"/>
    </source>
</evidence>
<reference evidence="2" key="1">
    <citation type="submission" date="2020-09" db="EMBL/GenBank/DDBJ databases">
        <authorList>
            <person name="Kikuchi T."/>
        </authorList>
    </citation>
    <scope>NUCLEOTIDE SEQUENCE</scope>
    <source>
        <strain evidence="2">SH1</strain>
    </source>
</reference>
<comment type="caution">
    <text evidence="2">The sequence shown here is derived from an EMBL/GenBank/DDBJ whole genome shotgun (WGS) entry which is preliminary data.</text>
</comment>
<keyword evidence="3" id="KW-1185">Reference proteome</keyword>
<proteinExistence type="predicted"/>
<dbReference type="Proteomes" id="UP000614601">
    <property type="component" value="Unassembled WGS sequence"/>
</dbReference>
<dbReference type="EMBL" id="CAJFCW020000002">
    <property type="protein sequence ID" value="CAG9096150.1"/>
    <property type="molecule type" value="Genomic_DNA"/>
</dbReference>
<dbReference type="AlphaFoldDB" id="A0A811K9N4"/>
<accession>A0A811K9N4</accession>
<dbReference type="Proteomes" id="UP000783686">
    <property type="component" value="Unassembled WGS sequence"/>
</dbReference>
<gene>
    <name evidence="2" type="ORF">BOKJ2_LOCUS4262</name>
</gene>
<feature type="region of interest" description="Disordered" evidence="1">
    <location>
        <begin position="467"/>
        <end position="490"/>
    </location>
</feature>
<dbReference type="OrthoDB" id="5787578at2759"/>
<dbReference type="EMBL" id="CAJFDH010000002">
    <property type="protein sequence ID" value="CAD5212461.1"/>
    <property type="molecule type" value="Genomic_DNA"/>
</dbReference>
<sequence length="490" mass="56032">MSSTRSTETLNDSSVHKSLLIGPLQNLVNEGTEDEATGPLIGDEHHKLWVNLVYEMFLTTMDSRKLENRTICLPQVIASLYLVGEIGPTNSNFAVRAVLNPQGAEVPRHIYGNIPFYIREWEQHLSTYAKPNGYWSARRVLVHRENSKSYGVVTFVLLKKLGVELKLSSKENEKELIHWLRRDLKLVDSNFQPFKLWLDEVNEQSEQNRRCPIIASASHFRFQIPSSFLDGNNVYTTKFQFNEKRTENVLSCLIQATPRRTIKYITLDQCELIEVPVVSEHLKVYIITKWDKCIIKTGTELTAKIQLLRTGQSFKELRKLYLPMFDESQNNVSNVAEFFVRCIPDTDKSYQNNGFGDLACEGAEASSSFTNKLTANTQHFDYLELMHLPQVTSYQDIATVSEKSQNDQLVISNPFAIIVWDTKKNVPVYLSRIVLPNLLKGFGDKVSSAEKNDEKAPSKWPKLKNWFKPKAKSVKTMDAQQRRSGSTAEL</sequence>
<name>A0A811K9N4_9BILA</name>
<evidence type="ECO:0000313" key="3">
    <source>
        <dbReference type="Proteomes" id="UP000614601"/>
    </source>
</evidence>